<sequence length="111" mass="12396">MNQLQNASPLFNFTVIMIGGGRAFYILQLSQAVGGKLTQSRLVVYLKKLLVDQYRRQRAQHYKSPPIGAGGLSSARNLGSTPSDYRSPNRKQASTRLPFKWPTACQKLSRV</sequence>
<reference evidence="2" key="1">
    <citation type="submission" date="2021-01" db="EMBL/GenBank/DDBJ databases">
        <authorList>
            <person name="Corre E."/>
            <person name="Pelletier E."/>
            <person name="Niang G."/>
            <person name="Scheremetjew M."/>
            <person name="Finn R."/>
            <person name="Kale V."/>
            <person name="Holt S."/>
            <person name="Cochrane G."/>
            <person name="Meng A."/>
            <person name="Brown T."/>
            <person name="Cohen L."/>
        </authorList>
    </citation>
    <scope>NUCLEOTIDE SEQUENCE</scope>
    <source>
        <strain evidence="2">CCMP645</strain>
    </source>
</reference>
<proteinExistence type="predicted"/>
<dbReference type="EMBL" id="HBIZ01057444">
    <property type="protein sequence ID" value="CAE0783556.1"/>
    <property type="molecule type" value="Transcribed_RNA"/>
</dbReference>
<feature type="region of interest" description="Disordered" evidence="1">
    <location>
        <begin position="61"/>
        <end position="111"/>
    </location>
</feature>
<organism evidence="2">
    <name type="scientific">Chrysotila carterae</name>
    <name type="common">Marine alga</name>
    <name type="synonym">Syracosphaera carterae</name>
    <dbReference type="NCBI Taxonomy" id="13221"/>
    <lineage>
        <taxon>Eukaryota</taxon>
        <taxon>Haptista</taxon>
        <taxon>Haptophyta</taxon>
        <taxon>Prymnesiophyceae</taxon>
        <taxon>Isochrysidales</taxon>
        <taxon>Isochrysidaceae</taxon>
        <taxon>Chrysotila</taxon>
    </lineage>
</organism>
<dbReference type="AlphaFoldDB" id="A0A7S4C1H6"/>
<feature type="compositionally biased region" description="Polar residues" evidence="1">
    <location>
        <begin position="74"/>
        <end position="95"/>
    </location>
</feature>
<name>A0A7S4C1H6_CHRCT</name>
<evidence type="ECO:0000313" key="2">
    <source>
        <dbReference type="EMBL" id="CAE0783556.1"/>
    </source>
</evidence>
<evidence type="ECO:0000256" key="1">
    <source>
        <dbReference type="SAM" id="MobiDB-lite"/>
    </source>
</evidence>
<gene>
    <name evidence="2" type="ORF">PCAR00345_LOCUS36260</name>
</gene>
<accession>A0A7S4C1H6</accession>
<protein>
    <submittedName>
        <fullName evidence="2">Uncharacterized protein</fullName>
    </submittedName>
</protein>